<evidence type="ECO:0000313" key="4">
    <source>
        <dbReference type="Proteomes" id="UP000824165"/>
    </source>
</evidence>
<evidence type="ECO:0000313" key="3">
    <source>
        <dbReference type="EMBL" id="HIT84423.1"/>
    </source>
</evidence>
<comment type="caution">
    <text evidence="3">The sequence shown here is derived from an EMBL/GenBank/DDBJ whole genome shotgun (WGS) entry which is preliminary data.</text>
</comment>
<keyword evidence="1" id="KW-1133">Transmembrane helix</keyword>
<keyword evidence="1" id="KW-0812">Transmembrane</keyword>
<feature type="transmembrane region" description="Helical" evidence="1">
    <location>
        <begin position="31"/>
        <end position="50"/>
    </location>
</feature>
<gene>
    <name evidence="3" type="ORF">IAA60_00810</name>
</gene>
<dbReference type="Proteomes" id="UP000824165">
    <property type="component" value="Unassembled WGS sequence"/>
</dbReference>
<name>A0A9D1KNE1_9FIRM</name>
<feature type="transmembrane region" description="Helical" evidence="1">
    <location>
        <begin position="56"/>
        <end position="72"/>
    </location>
</feature>
<evidence type="ECO:0000256" key="1">
    <source>
        <dbReference type="SAM" id="Phobius"/>
    </source>
</evidence>
<feature type="domain" description="YcxB-like C-terminal" evidence="2">
    <location>
        <begin position="95"/>
        <end position="153"/>
    </location>
</feature>
<dbReference type="AlphaFoldDB" id="A0A9D1KNE1"/>
<reference evidence="3" key="1">
    <citation type="submission" date="2020-10" db="EMBL/GenBank/DDBJ databases">
        <authorList>
            <person name="Gilroy R."/>
        </authorList>
    </citation>
    <scope>NUCLEOTIDE SEQUENCE</scope>
    <source>
        <strain evidence="3">CHK181-108</strain>
    </source>
</reference>
<dbReference type="InterPro" id="IPR025588">
    <property type="entry name" value="YcxB-like_C"/>
</dbReference>
<protein>
    <submittedName>
        <fullName evidence="3">YcxB family protein</fullName>
    </submittedName>
</protein>
<dbReference type="Pfam" id="PF14317">
    <property type="entry name" value="YcxB"/>
    <property type="match status" value="1"/>
</dbReference>
<sequence>MEKPLKITSRMADAEFMDFFKLYYREKFKTARIVMFAAAALAAVTALYAYIVRYNIVTALVCLWLAVFLAVYPQRMYRKPYKSVRGKMMTSKFTFDNGGFTEKSGKASVEKKYSEIIKAVETGKYFVFFLEGQSASVVCKKFMSESDAETIRGLVKANTKYKRVK</sequence>
<evidence type="ECO:0000259" key="2">
    <source>
        <dbReference type="Pfam" id="PF14317"/>
    </source>
</evidence>
<keyword evidence="1" id="KW-0472">Membrane</keyword>
<dbReference type="EMBL" id="DVLU01000006">
    <property type="protein sequence ID" value="HIT84423.1"/>
    <property type="molecule type" value="Genomic_DNA"/>
</dbReference>
<organism evidence="3 4">
    <name type="scientific">Candidatus Ornithomonoglobus intestinigallinarum</name>
    <dbReference type="NCBI Taxonomy" id="2840894"/>
    <lineage>
        <taxon>Bacteria</taxon>
        <taxon>Bacillati</taxon>
        <taxon>Bacillota</taxon>
        <taxon>Clostridia</taxon>
        <taxon>Candidatus Ornithomonoglobus</taxon>
    </lineage>
</organism>
<reference evidence="3" key="2">
    <citation type="journal article" date="2021" name="PeerJ">
        <title>Extensive microbial diversity within the chicken gut microbiome revealed by metagenomics and culture.</title>
        <authorList>
            <person name="Gilroy R."/>
            <person name="Ravi A."/>
            <person name="Getino M."/>
            <person name="Pursley I."/>
            <person name="Horton D.L."/>
            <person name="Alikhan N.F."/>
            <person name="Baker D."/>
            <person name="Gharbi K."/>
            <person name="Hall N."/>
            <person name="Watson M."/>
            <person name="Adriaenssens E.M."/>
            <person name="Foster-Nyarko E."/>
            <person name="Jarju S."/>
            <person name="Secka A."/>
            <person name="Antonio M."/>
            <person name="Oren A."/>
            <person name="Chaudhuri R.R."/>
            <person name="La Ragione R."/>
            <person name="Hildebrand F."/>
            <person name="Pallen M.J."/>
        </authorList>
    </citation>
    <scope>NUCLEOTIDE SEQUENCE</scope>
    <source>
        <strain evidence="3">CHK181-108</strain>
    </source>
</reference>
<proteinExistence type="predicted"/>
<accession>A0A9D1KNE1</accession>